<feature type="domain" description="HAMP" evidence="13">
    <location>
        <begin position="307"/>
        <end position="359"/>
    </location>
</feature>
<dbReference type="EMBL" id="CP071446">
    <property type="protein sequence ID" value="QTA38186.1"/>
    <property type="molecule type" value="Genomic_DNA"/>
</dbReference>
<dbReference type="Pfam" id="PF02743">
    <property type="entry name" value="dCache_1"/>
    <property type="match status" value="1"/>
</dbReference>
<feature type="coiled-coil region" evidence="10">
    <location>
        <begin position="442"/>
        <end position="476"/>
    </location>
</feature>
<evidence type="ECO:0000256" key="6">
    <source>
        <dbReference type="ARBA" id="ARBA00023136"/>
    </source>
</evidence>
<sequence length="664" mass="72194">MFKNLSVRAKLWLLVLVASVIPLSIVSYISIYNSFKIGRDLGEQALVSIVESGTQGFESFLMGYTHLVKFLSTDANVVGVFENKYGEDVWMLKTFQNAKEQYKEALYVYIGLEDGRFYIYPKVDLPEGYDPRIRPWYKKAMENKGKVIITEPYIDAASENIVMTVAKTVTSNGKVVGVVAIDFNAADLANTLLSAKFGDEGYSYLLSENGVTLLHVDTEKIGKSVAEADWFKKISNSSSKIGTISYKLDDGKTRIAAFSKLSNNWIFVSVATKAAVNERATKIMIVLLSVSLAVIILAFLFGTSLSSGIVKPIKKVMIAVENLGKGDLTTRVDWNSKDELGKMAKALNNAVENLSELIGEVGSGMDRLKNTSESLNNVAEKQVEEVKAFVSNIEEINYEVQNTSSAIEQTSSGVEEVAASAQNVSKTSQNLTDKASQVASAAQESEKAIDTIVKTIENMKERSTTMANKVEELSSNAKNIGEIVETISSIAEQTNLLALNAAIEAARAGEAGRGFAVVADEIRKLAEESKTATENITNILKSIQEGAESVRKETDSMVDIVNEASQETRGIAKNLRGILGEITNISELIENLAAVAQEQSAAAEEMASAMDVASKNIMNISDKMGVVVSGVKQQEEIAKQVSNAGEELSEVANKLYERVNKFKI</sequence>
<dbReference type="Gene3D" id="3.30.450.20">
    <property type="entry name" value="PAS domain"/>
    <property type="match status" value="2"/>
</dbReference>
<dbReference type="Proteomes" id="UP000671862">
    <property type="component" value="Chromosome"/>
</dbReference>
<comment type="similarity">
    <text evidence="8">Belongs to the methyl-accepting chemotaxis (MCP) protein family.</text>
</comment>
<dbReference type="InterPro" id="IPR029151">
    <property type="entry name" value="Sensor-like_sf"/>
</dbReference>
<dbReference type="CDD" id="cd11386">
    <property type="entry name" value="MCP_signal"/>
    <property type="match status" value="1"/>
</dbReference>
<dbReference type="CDD" id="cd12913">
    <property type="entry name" value="PDC1_MCP_like"/>
    <property type="match status" value="1"/>
</dbReference>
<evidence type="ECO:0000256" key="8">
    <source>
        <dbReference type="ARBA" id="ARBA00029447"/>
    </source>
</evidence>
<dbReference type="Gene3D" id="1.10.8.500">
    <property type="entry name" value="HAMP domain in histidine kinase"/>
    <property type="match status" value="1"/>
</dbReference>
<dbReference type="SUPFAM" id="SSF64518">
    <property type="entry name" value="Phase 1 flagellin"/>
    <property type="match status" value="1"/>
</dbReference>
<feature type="transmembrane region" description="Helical" evidence="11">
    <location>
        <begin position="283"/>
        <end position="305"/>
    </location>
</feature>
<keyword evidence="3" id="KW-0145">Chemotaxis</keyword>
<evidence type="ECO:0000259" key="13">
    <source>
        <dbReference type="PROSITE" id="PS50885"/>
    </source>
</evidence>
<evidence type="ECO:0000256" key="5">
    <source>
        <dbReference type="ARBA" id="ARBA00022989"/>
    </source>
</evidence>
<reference evidence="14 15" key="1">
    <citation type="submission" date="2021-03" db="EMBL/GenBank/DDBJ databases">
        <title>Thermosipho ferrireducens sp.nov., an anaerobic thermophilic iron-reducing bacterium isolated from a deep-sea hydrothermal sulfide deposits.</title>
        <authorList>
            <person name="Zeng X."/>
            <person name="Chen Y."/>
            <person name="Shao Z."/>
        </authorList>
    </citation>
    <scope>NUCLEOTIDE SEQUENCE [LARGE SCALE GENOMIC DNA]</scope>
    <source>
        <strain evidence="14 15">JL129W03</strain>
    </source>
</reference>
<organism evidence="14 15">
    <name type="scientific">Thermosipho ferrireducens</name>
    <dbReference type="NCBI Taxonomy" id="2571116"/>
    <lineage>
        <taxon>Bacteria</taxon>
        <taxon>Thermotogati</taxon>
        <taxon>Thermotogota</taxon>
        <taxon>Thermotogae</taxon>
        <taxon>Thermotogales</taxon>
        <taxon>Fervidobacteriaceae</taxon>
        <taxon>Thermosipho</taxon>
    </lineage>
</organism>
<keyword evidence="4 11" id="KW-0812">Transmembrane</keyword>
<dbReference type="SUPFAM" id="SSF103190">
    <property type="entry name" value="Sensory domain-like"/>
    <property type="match status" value="1"/>
</dbReference>
<dbReference type="RefSeq" id="WP_207566907.1">
    <property type="nucleotide sequence ID" value="NZ_CP071446.1"/>
</dbReference>
<name>A0ABX7S6H8_9BACT</name>
<keyword evidence="6 11" id="KW-0472">Membrane</keyword>
<dbReference type="Pfam" id="PF00015">
    <property type="entry name" value="MCPsignal"/>
    <property type="match status" value="1"/>
</dbReference>
<dbReference type="SMART" id="SM00304">
    <property type="entry name" value="HAMP"/>
    <property type="match status" value="1"/>
</dbReference>
<dbReference type="PANTHER" id="PTHR32089">
    <property type="entry name" value="METHYL-ACCEPTING CHEMOTAXIS PROTEIN MCPB"/>
    <property type="match status" value="1"/>
</dbReference>
<proteinExistence type="inferred from homology"/>
<dbReference type="Gene3D" id="1.10.287.950">
    <property type="entry name" value="Methyl-accepting chemotaxis protein"/>
    <property type="match status" value="1"/>
</dbReference>
<evidence type="ECO:0000313" key="14">
    <source>
        <dbReference type="EMBL" id="QTA38186.1"/>
    </source>
</evidence>
<evidence type="ECO:0000256" key="1">
    <source>
        <dbReference type="ARBA" id="ARBA00004651"/>
    </source>
</evidence>
<keyword evidence="15" id="KW-1185">Reference proteome</keyword>
<feature type="domain" description="Methyl-accepting transducer" evidence="12">
    <location>
        <begin position="378"/>
        <end position="614"/>
    </location>
</feature>
<keyword evidence="5 11" id="KW-1133">Transmembrane helix</keyword>
<dbReference type="InterPro" id="IPR003660">
    <property type="entry name" value="HAMP_dom"/>
</dbReference>
<evidence type="ECO:0000256" key="11">
    <source>
        <dbReference type="SAM" id="Phobius"/>
    </source>
</evidence>
<dbReference type="InterPro" id="IPR004089">
    <property type="entry name" value="MCPsignal_dom"/>
</dbReference>
<dbReference type="PANTHER" id="PTHR32089:SF112">
    <property type="entry name" value="LYSOZYME-LIKE PROTEIN-RELATED"/>
    <property type="match status" value="1"/>
</dbReference>
<dbReference type="PROSITE" id="PS50111">
    <property type="entry name" value="CHEMOTAXIS_TRANSDUC_2"/>
    <property type="match status" value="1"/>
</dbReference>
<feature type="transmembrane region" description="Helical" evidence="11">
    <location>
        <begin position="12"/>
        <end position="31"/>
    </location>
</feature>
<dbReference type="InterPro" id="IPR033479">
    <property type="entry name" value="dCache_1"/>
</dbReference>
<evidence type="ECO:0000256" key="3">
    <source>
        <dbReference type="ARBA" id="ARBA00022500"/>
    </source>
</evidence>
<dbReference type="PROSITE" id="PS50885">
    <property type="entry name" value="HAMP"/>
    <property type="match status" value="1"/>
</dbReference>
<keyword evidence="10" id="KW-0175">Coiled coil</keyword>
<evidence type="ECO:0000256" key="2">
    <source>
        <dbReference type="ARBA" id="ARBA00022475"/>
    </source>
</evidence>
<protein>
    <submittedName>
        <fullName evidence="14">Methyl-accepting chemotaxis protein</fullName>
    </submittedName>
</protein>
<dbReference type="CDD" id="cd06225">
    <property type="entry name" value="HAMP"/>
    <property type="match status" value="1"/>
</dbReference>
<keyword evidence="2" id="KW-1003">Cell membrane</keyword>
<evidence type="ECO:0000259" key="12">
    <source>
        <dbReference type="PROSITE" id="PS50111"/>
    </source>
</evidence>
<evidence type="ECO:0000256" key="4">
    <source>
        <dbReference type="ARBA" id="ARBA00022692"/>
    </source>
</evidence>
<dbReference type="SUPFAM" id="SSF58104">
    <property type="entry name" value="Methyl-accepting chemotaxis protein (MCP) signaling domain"/>
    <property type="match status" value="1"/>
</dbReference>
<evidence type="ECO:0000256" key="9">
    <source>
        <dbReference type="PROSITE-ProRule" id="PRU00284"/>
    </source>
</evidence>
<comment type="subcellular location">
    <subcellularLocation>
        <location evidence="1">Cell membrane</location>
        <topology evidence="1">Multi-pass membrane protein</topology>
    </subcellularLocation>
</comment>
<evidence type="ECO:0000256" key="10">
    <source>
        <dbReference type="SAM" id="Coils"/>
    </source>
</evidence>
<accession>A0ABX7S6H8</accession>
<gene>
    <name evidence="14" type="ORF">JYK00_01195</name>
</gene>
<evidence type="ECO:0000313" key="15">
    <source>
        <dbReference type="Proteomes" id="UP000671862"/>
    </source>
</evidence>
<dbReference type="CDD" id="cd18774">
    <property type="entry name" value="PDC2_HK_sensor"/>
    <property type="match status" value="1"/>
</dbReference>
<evidence type="ECO:0000256" key="7">
    <source>
        <dbReference type="ARBA" id="ARBA00023224"/>
    </source>
</evidence>
<dbReference type="Pfam" id="PF00672">
    <property type="entry name" value="HAMP"/>
    <property type="match status" value="1"/>
</dbReference>
<feature type="coiled-coil region" evidence="10">
    <location>
        <begin position="337"/>
        <end position="385"/>
    </location>
</feature>
<keyword evidence="7 9" id="KW-0807">Transducer</keyword>
<dbReference type="SMART" id="SM00283">
    <property type="entry name" value="MA"/>
    <property type="match status" value="1"/>
</dbReference>